<keyword evidence="5" id="KW-1133">Transmembrane helix</keyword>
<feature type="region of interest" description="Disordered" evidence="8">
    <location>
        <begin position="236"/>
        <end position="268"/>
    </location>
</feature>
<reference evidence="9" key="1">
    <citation type="submission" date="2022-07" db="EMBL/GenBank/DDBJ databases">
        <title>Genome Sequence of Physisporinus lineatus.</title>
        <authorList>
            <person name="Buettner E."/>
        </authorList>
    </citation>
    <scope>NUCLEOTIDE SEQUENCE</scope>
    <source>
        <strain evidence="9">VT162</strain>
    </source>
</reference>
<name>A0AAD5V9F5_9APHY</name>
<keyword evidence="3" id="KW-1003">Cell membrane</keyword>
<gene>
    <name evidence="9" type="ORF">NLI96_g2069</name>
</gene>
<keyword evidence="7" id="KW-0472">Membrane</keyword>
<dbReference type="AlphaFoldDB" id="A0AAD5V9F5"/>
<evidence type="ECO:0000256" key="7">
    <source>
        <dbReference type="ARBA" id="ARBA00023136"/>
    </source>
</evidence>
<proteinExistence type="predicted"/>
<dbReference type="Proteomes" id="UP001212997">
    <property type="component" value="Unassembled WGS sequence"/>
</dbReference>
<dbReference type="PANTHER" id="PTHR33281">
    <property type="entry name" value="UPF0187 PROTEIN YNEE"/>
    <property type="match status" value="1"/>
</dbReference>
<comment type="subcellular location">
    <subcellularLocation>
        <location evidence="1">Cell membrane</location>
        <topology evidence="1">Multi-pass membrane protein</topology>
    </subcellularLocation>
</comment>
<evidence type="ECO:0000256" key="3">
    <source>
        <dbReference type="ARBA" id="ARBA00022475"/>
    </source>
</evidence>
<evidence type="ECO:0000256" key="4">
    <source>
        <dbReference type="ARBA" id="ARBA00022692"/>
    </source>
</evidence>
<dbReference type="GO" id="GO:0005886">
    <property type="term" value="C:plasma membrane"/>
    <property type="evidence" value="ECO:0007669"/>
    <property type="project" value="UniProtKB-SubCell"/>
</dbReference>
<evidence type="ECO:0000256" key="5">
    <source>
        <dbReference type="ARBA" id="ARBA00022989"/>
    </source>
</evidence>
<sequence>MVAANPLFTSPITLKKIRATAIADTWPEVVFFSLVATVVAVVSDLTSTRLEVSNQILTVLGTVLGLVISFRTSTAYERFSEGARLWATVSTSSRTLAQVIWIHVPFEQIDKSSDDERPSPRSLLAISIEKKAMIDLVQAFSVAVKHLLRGEGGTHYKDLCPLIRSLPSYDSRNDTFTGNIREEVEPTRQETQSPRSPSMLTHNTLVWGDRMPNPSRNPTNASARIEEVQDRAEDGIITGKPLTEEPKKLESSSSSLSDALPTFNPDHASPRVSGGFSSVWSLLSGNANSPSQGAKMPLLRRCSSFFRRVRPRPINSNIPIQITLHLTTYFSWLMSQELLTPASATTMINAINSLQDTVVHLERVVSTPIPFAYQIHLRLSVWLYLFLLPFQINKDFGYVTIPATAFAAFLLTGFMEIGQQIENPFNYDLNDLDLDKYCELIKCDLHEITAHPVPEPESFLYTPWNQPFAPEDRRSAKQMLQDFEKSQHPAGVINTVRDTLVKNWREVDQVTRR</sequence>
<evidence type="ECO:0000256" key="1">
    <source>
        <dbReference type="ARBA" id="ARBA00004651"/>
    </source>
</evidence>
<evidence type="ECO:0000313" key="10">
    <source>
        <dbReference type="Proteomes" id="UP001212997"/>
    </source>
</evidence>
<evidence type="ECO:0000256" key="8">
    <source>
        <dbReference type="SAM" id="MobiDB-lite"/>
    </source>
</evidence>
<protein>
    <submittedName>
        <fullName evidence="9">Uncharacterized protein</fullName>
    </submittedName>
</protein>
<feature type="compositionally biased region" description="Polar residues" evidence="8">
    <location>
        <begin position="189"/>
        <end position="204"/>
    </location>
</feature>
<dbReference type="GO" id="GO:0005254">
    <property type="term" value="F:chloride channel activity"/>
    <property type="evidence" value="ECO:0007669"/>
    <property type="project" value="InterPro"/>
</dbReference>
<keyword evidence="4" id="KW-0812">Transmembrane</keyword>
<dbReference type="InterPro" id="IPR044669">
    <property type="entry name" value="YneE/VCCN1/2-like"/>
</dbReference>
<keyword evidence="10" id="KW-1185">Reference proteome</keyword>
<dbReference type="Pfam" id="PF25539">
    <property type="entry name" value="Bestrophin_2"/>
    <property type="match status" value="2"/>
</dbReference>
<evidence type="ECO:0000313" key="9">
    <source>
        <dbReference type="EMBL" id="KAJ3489518.1"/>
    </source>
</evidence>
<organism evidence="9 10">
    <name type="scientific">Meripilus lineatus</name>
    <dbReference type="NCBI Taxonomy" id="2056292"/>
    <lineage>
        <taxon>Eukaryota</taxon>
        <taxon>Fungi</taxon>
        <taxon>Dikarya</taxon>
        <taxon>Basidiomycota</taxon>
        <taxon>Agaricomycotina</taxon>
        <taxon>Agaricomycetes</taxon>
        <taxon>Polyporales</taxon>
        <taxon>Meripilaceae</taxon>
        <taxon>Meripilus</taxon>
    </lineage>
</organism>
<evidence type="ECO:0000256" key="2">
    <source>
        <dbReference type="ARBA" id="ARBA00022448"/>
    </source>
</evidence>
<dbReference type="PANTHER" id="PTHR33281:SF19">
    <property type="entry name" value="VOLTAGE-DEPENDENT ANION CHANNEL-FORMING PROTEIN YNEE"/>
    <property type="match status" value="1"/>
</dbReference>
<feature type="region of interest" description="Disordered" evidence="8">
    <location>
        <begin position="182"/>
        <end position="220"/>
    </location>
</feature>
<accession>A0AAD5V9F5</accession>
<comment type="caution">
    <text evidence="9">The sequence shown here is derived from an EMBL/GenBank/DDBJ whole genome shotgun (WGS) entry which is preliminary data.</text>
</comment>
<dbReference type="EMBL" id="JANAWD010000043">
    <property type="protein sequence ID" value="KAJ3489518.1"/>
    <property type="molecule type" value="Genomic_DNA"/>
</dbReference>
<keyword evidence="2" id="KW-0813">Transport</keyword>
<evidence type="ECO:0000256" key="6">
    <source>
        <dbReference type="ARBA" id="ARBA00023065"/>
    </source>
</evidence>
<keyword evidence="6" id="KW-0406">Ion transport</keyword>